<dbReference type="PANTHER" id="PTHR37170">
    <property type="entry name" value="GLUTAREDOXIN-RELATED"/>
    <property type="match status" value="1"/>
</dbReference>
<dbReference type="Gene3D" id="3.40.30.10">
    <property type="entry name" value="Glutaredoxin"/>
    <property type="match status" value="2"/>
</dbReference>
<gene>
    <name evidence="3" type="ORF">N186_02640</name>
</gene>
<dbReference type="Pfam" id="PF13192">
    <property type="entry name" value="Thioredoxin_3"/>
    <property type="match status" value="1"/>
</dbReference>
<organism evidence="3 4">
    <name type="scientific">Thermofilum adornatum</name>
    <dbReference type="NCBI Taxonomy" id="1365176"/>
    <lineage>
        <taxon>Archaea</taxon>
        <taxon>Thermoproteota</taxon>
        <taxon>Thermoprotei</taxon>
        <taxon>Thermofilales</taxon>
        <taxon>Thermofilaceae</taxon>
        <taxon>Thermofilum</taxon>
    </lineage>
</organism>
<evidence type="ECO:0000256" key="1">
    <source>
        <dbReference type="ARBA" id="ARBA00007787"/>
    </source>
</evidence>
<evidence type="ECO:0000313" key="3">
    <source>
        <dbReference type="EMBL" id="AGT34909.1"/>
    </source>
</evidence>
<dbReference type="InterPro" id="IPR012336">
    <property type="entry name" value="Thioredoxin-like_fold"/>
</dbReference>
<dbReference type="PANTHER" id="PTHR37170:SF1">
    <property type="entry name" value="GLUTAREDOXIN-LIKE PROTEIN"/>
    <property type="match status" value="1"/>
</dbReference>
<dbReference type="EMBL" id="CP006646">
    <property type="protein sequence ID" value="AGT34909.1"/>
    <property type="molecule type" value="Genomic_DNA"/>
</dbReference>
<feature type="domain" description="Thioredoxin-like fold" evidence="2">
    <location>
        <begin position="139"/>
        <end position="220"/>
    </location>
</feature>
<dbReference type="KEGG" id="thb:N186_02640"/>
<dbReference type="HOGENOM" id="CLU_082677_0_0_2"/>
<sequence length="259" mass="29533">MGYTMPVEYDEELVEELKKTFAGLESPVKIHWFLDPDAECVYCEDTQQILDLVQQTSNNKVTVIKHVKSDPETRKYNIDMFPALLIHGVDEWNIRYFGIPAGYEFGAFIEDIVDASTGRVNVSPEIKEALLKYVTRPTRIMIFVTPTCPYCPLAVRAAHRFAMVNKNIYGDMIEALEFSDLADKYGVYAVPKNVIQIDGEDKLEFEGAAPDPYFVAQILQAYGVELPQKLQEQLAGLGSEEIEETVEDVHEHHHHHHHH</sequence>
<dbReference type="SUPFAM" id="SSF52833">
    <property type="entry name" value="Thioredoxin-like"/>
    <property type="match status" value="2"/>
</dbReference>
<comment type="similarity">
    <text evidence="1">Belongs to the glutaredoxin family.</text>
</comment>
<dbReference type="PROSITE" id="PS51354">
    <property type="entry name" value="GLUTAREDOXIN_2"/>
    <property type="match status" value="1"/>
</dbReference>
<dbReference type="NCBIfam" id="TIGR02187">
    <property type="entry name" value="PDO_seleno_TRX"/>
    <property type="match status" value="1"/>
</dbReference>
<dbReference type="CDD" id="cd02973">
    <property type="entry name" value="TRX_GRX_like"/>
    <property type="match status" value="1"/>
</dbReference>
<dbReference type="PATRIC" id="fig|1365176.7.peg.520"/>
<name>S5ZV16_9CREN</name>
<dbReference type="AlphaFoldDB" id="S5ZV16"/>
<dbReference type="InterPro" id="IPR011903">
    <property type="entry name" value="TON_0319-like"/>
</dbReference>
<keyword evidence="4" id="KW-1185">Reference proteome</keyword>
<evidence type="ECO:0000259" key="2">
    <source>
        <dbReference type="Pfam" id="PF13192"/>
    </source>
</evidence>
<dbReference type="Proteomes" id="UP000015543">
    <property type="component" value="Chromosome"/>
</dbReference>
<dbReference type="eggNOG" id="arCOG01218">
    <property type="taxonomic scope" value="Archaea"/>
</dbReference>
<dbReference type="InterPro" id="IPR036249">
    <property type="entry name" value="Thioredoxin-like_sf"/>
</dbReference>
<reference evidence="3 4" key="1">
    <citation type="journal article" date="2013" name="Genome Announc.">
        <title>Complete Genomic Sequence of 'Thermofilum adornatus' Strain 1910bT, a Hyperthermophilic Anaerobic Organotrophic Crenarchaeon.</title>
        <authorList>
            <person name="Dominova I.N."/>
            <person name="Kublanov I.V."/>
            <person name="Podosokorskaya O.A."/>
            <person name="Derbikova K.S."/>
            <person name="Patrushev M.V."/>
            <person name="Toshchakov S.V."/>
        </authorList>
    </citation>
    <scope>NUCLEOTIDE SEQUENCE [LARGE SCALE GENOMIC DNA]</scope>
    <source>
        <strain evidence="4">1910b</strain>
    </source>
</reference>
<proteinExistence type="inferred from homology"/>
<accession>S5ZV16</accession>
<evidence type="ECO:0000313" key="4">
    <source>
        <dbReference type="Proteomes" id="UP000015543"/>
    </source>
</evidence>
<protein>
    <recommendedName>
        <fullName evidence="2">Thioredoxin-like fold domain-containing protein</fullName>
    </recommendedName>
</protein>